<name>A0ABY3XTE9_9ACTN</name>
<dbReference type="EMBL" id="CP093846">
    <property type="protein sequence ID" value="UNS97769.1"/>
    <property type="molecule type" value="Genomic_DNA"/>
</dbReference>
<dbReference type="InterPro" id="IPR036291">
    <property type="entry name" value="NAD(P)-bd_dom_sf"/>
</dbReference>
<evidence type="ECO:0000256" key="1">
    <source>
        <dbReference type="ARBA" id="ARBA00006484"/>
    </source>
</evidence>
<evidence type="ECO:0000256" key="2">
    <source>
        <dbReference type="ARBA" id="ARBA00023002"/>
    </source>
</evidence>
<dbReference type="Gene3D" id="3.40.50.720">
    <property type="entry name" value="NAD(P)-binding Rossmann-like Domain"/>
    <property type="match status" value="1"/>
</dbReference>
<evidence type="ECO:0000313" key="5">
    <source>
        <dbReference type="Proteomes" id="UP001202244"/>
    </source>
</evidence>
<proteinExistence type="inferred from homology"/>
<evidence type="ECO:0000313" key="4">
    <source>
        <dbReference type="EMBL" id="UNS97769.1"/>
    </source>
</evidence>
<dbReference type="PANTHER" id="PTHR43639:SF1">
    <property type="entry name" value="SHORT-CHAIN DEHYDROGENASE_REDUCTASE FAMILY PROTEIN"/>
    <property type="match status" value="1"/>
</dbReference>
<gene>
    <name evidence="4" type="ORF">MMF93_15770</name>
</gene>
<protein>
    <submittedName>
        <fullName evidence="4">SDR family oxidoreductase</fullName>
    </submittedName>
</protein>
<dbReference type="PRINTS" id="PR00080">
    <property type="entry name" value="SDRFAMILY"/>
</dbReference>
<accession>A0ABY3XTE9</accession>
<keyword evidence="2" id="KW-0560">Oxidoreductase</keyword>
<sequence>MTDPASGPRTDPASGLRADPASGPRTDPASGLRADPASAPRTVLVTGASGGIGRGIAQRFAAAGAAVAVHYRGDEAGARRTVASIEAAGGAARAVHGDLSTEAGCRAVVGRAAEWRRDAGLGAVVNNAGTQPVTHLCDMSEREWRAVLESNLLSVYGCTQAAAPLLAAAGGGSVTHIASIEAAQPTPGHAHYAASKAAIVAHARAAAQEYGPHGVRVNTVSPGLVWRDGIEEQWPEGVRRWREAAPDGRLGTAEEVGDACVFLASPAARWINGHDLVLDGGVTARPSW</sequence>
<dbReference type="Proteomes" id="UP001202244">
    <property type="component" value="Chromosome"/>
</dbReference>
<comment type="similarity">
    <text evidence="1">Belongs to the short-chain dehydrogenases/reductases (SDR) family.</text>
</comment>
<dbReference type="Pfam" id="PF13561">
    <property type="entry name" value="adh_short_C2"/>
    <property type="match status" value="1"/>
</dbReference>
<keyword evidence="5" id="KW-1185">Reference proteome</keyword>
<dbReference type="InterPro" id="IPR002347">
    <property type="entry name" value="SDR_fam"/>
</dbReference>
<reference evidence="4 5" key="1">
    <citation type="journal article" date="2023" name="Microbiol. Spectr.">
        <title>Synergy between Genome Mining, Metabolomics, and Bioinformatics Uncovers Antibacterial Chlorinated Carbazole Alkaloids and Their Biosynthetic Gene Cluster from Streptomyces tubbatahanensis sp. nov., a Novel Actinomycete Isolated from Sulu Sea, Philippines.</title>
        <authorList>
            <person name="Tenebro C.P."/>
            <person name="Trono D.J.V.L."/>
            <person name="Balida L.A.P."/>
            <person name="Bayog L.K.A."/>
            <person name="Bruna J.R."/>
            <person name="Sabido E.M."/>
            <person name="Caspe D.P.C."/>
            <person name="de Los Santos E.L.C."/>
            <person name="Saludes J.P."/>
            <person name="Dalisay D.S."/>
        </authorList>
    </citation>
    <scope>NUCLEOTIDE SEQUENCE [LARGE SCALE GENOMIC DNA]</scope>
    <source>
        <strain evidence="4 5">DSD3025</strain>
    </source>
</reference>
<organism evidence="4 5">
    <name type="scientific">Streptomyces tubbatahanensis</name>
    <dbReference type="NCBI Taxonomy" id="2923272"/>
    <lineage>
        <taxon>Bacteria</taxon>
        <taxon>Bacillati</taxon>
        <taxon>Actinomycetota</taxon>
        <taxon>Actinomycetes</taxon>
        <taxon>Kitasatosporales</taxon>
        <taxon>Streptomycetaceae</taxon>
        <taxon>Streptomyces</taxon>
    </lineage>
</organism>
<dbReference type="SUPFAM" id="SSF51735">
    <property type="entry name" value="NAD(P)-binding Rossmann-fold domains"/>
    <property type="match status" value="1"/>
</dbReference>
<dbReference type="PRINTS" id="PR00081">
    <property type="entry name" value="GDHRDH"/>
</dbReference>
<dbReference type="CDD" id="cd05233">
    <property type="entry name" value="SDR_c"/>
    <property type="match status" value="1"/>
</dbReference>
<feature type="region of interest" description="Disordered" evidence="3">
    <location>
        <begin position="1"/>
        <end position="38"/>
    </location>
</feature>
<dbReference type="PANTHER" id="PTHR43639">
    <property type="entry name" value="OXIDOREDUCTASE, SHORT-CHAIN DEHYDROGENASE/REDUCTASE FAMILY (AFU_ORTHOLOGUE AFUA_5G02870)"/>
    <property type="match status" value="1"/>
</dbReference>
<evidence type="ECO:0000256" key="3">
    <source>
        <dbReference type="SAM" id="MobiDB-lite"/>
    </source>
</evidence>